<evidence type="ECO:0000313" key="1">
    <source>
        <dbReference type="EMBL" id="PJZ91599.1"/>
    </source>
</evidence>
<accession>A0A2N0BFW4</accession>
<reference evidence="1" key="1">
    <citation type="submission" date="2017-07" db="EMBL/GenBank/DDBJ databases">
        <title>Leptospira spp. isolated from tropical soils.</title>
        <authorList>
            <person name="Thibeaux R."/>
            <person name="Iraola G."/>
            <person name="Ferres I."/>
            <person name="Bierque E."/>
            <person name="Girault D."/>
            <person name="Soupe-Gilbert M.-E."/>
            <person name="Picardeau M."/>
            <person name="Goarant C."/>
        </authorList>
    </citation>
    <scope>NUCLEOTIDE SEQUENCE [LARGE SCALE GENOMIC DNA]</scope>
    <source>
        <strain evidence="1">ATI7-C-A5</strain>
    </source>
</reference>
<sequence>MSIFKDFSRKERSIKAAEKNFSAFVIRFNSDNFNSISRTLSVFEKKLLYDFRDQGFDFEY</sequence>
<name>A0A2N0B4Y1_9LEPT</name>
<dbReference type="EMBL" id="NPEF01000247">
    <property type="protein sequence ID" value="PJZ91599.1"/>
    <property type="molecule type" value="Genomic_DNA"/>
</dbReference>
<proteinExistence type="predicted"/>
<dbReference type="AlphaFoldDB" id="A0A2N0B4Y1"/>
<comment type="caution">
    <text evidence="1">The sequence shown here is derived from an EMBL/GenBank/DDBJ whole genome shotgun (WGS) entry which is preliminary data.</text>
</comment>
<accession>A0A2N0B4Y1</accession>
<gene>
    <name evidence="1" type="ORF">CH379_17765</name>
</gene>
<protein>
    <submittedName>
        <fullName evidence="1">Uncharacterized protein</fullName>
    </submittedName>
</protein>
<organism evidence="1">
    <name type="scientific">Leptospira ellisii</name>
    <dbReference type="NCBI Taxonomy" id="2023197"/>
    <lineage>
        <taxon>Bacteria</taxon>
        <taxon>Pseudomonadati</taxon>
        <taxon>Spirochaetota</taxon>
        <taxon>Spirochaetia</taxon>
        <taxon>Leptospirales</taxon>
        <taxon>Leptospiraceae</taxon>
        <taxon>Leptospira</taxon>
    </lineage>
</organism>